<dbReference type="AlphaFoldDB" id="A0A7R9F6T7"/>
<dbReference type="EMBL" id="OD569352">
    <property type="protein sequence ID" value="CAD7447882.1"/>
    <property type="molecule type" value="Genomic_DNA"/>
</dbReference>
<feature type="compositionally biased region" description="Basic and acidic residues" evidence="1">
    <location>
        <begin position="225"/>
        <end position="235"/>
    </location>
</feature>
<evidence type="ECO:0000313" key="2">
    <source>
        <dbReference type="EMBL" id="CAD7447882.1"/>
    </source>
</evidence>
<sequence length="295" mass="32589">MIGSEVVPGKSPYPAPNFPKLFGVVPHPGQHHIISEQIRGGTIKLYLLALDSNPHARDFPLKAHVHESNLFRREDSPQSAMPGNEVPEWGSVCLLSITKLRWVRGDTFSRLISTNYCSSSSVLSTRAASVIDETKFKSDSWGGDWKQWTTSVHNFSLTLLGSNAFKISRLVERLENTKKNAMGNGINQCVLCGESFGLICPSSLLCHDSRDPPREEVGPSLVGQNKDEGTRRVATDDSSLESQATGINPTSERWQLVEIPQAFHNNTVDVNTDEEVPRYPARNRAQTIPFHAGLS</sequence>
<accession>A0A7R9F6T7</accession>
<protein>
    <submittedName>
        <fullName evidence="2">Uncharacterized protein</fullName>
    </submittedName>
</protein>
<feature type="region of interest" description="Disordered" evidence="1">
    <location>
        <begin position="209"/>
        <end position="249"/>
    </location>
</feature>
<feature type="compositionally biased region" description="Polar residues" evidence="1">
    <location>
        <begin position="236"/>
        <end position="249"/>
    </location>
</feature>
<evidence type="ECO:0000256" key="1">
    <source>
        <dbReference type="SAM" id="MobiDB-lite"/>
    </source>
</evidence>
<proteinExistence type="predicted"/>
<gene>
    <name evidence="2" type="ORF">TBIB3V08_LOCUS10184</name>
</gene>
<reference evidence="2" key="1">
    <citation type="submission" date="2020-11" db="EMBL/GenBank/DDBJ databases">
        <authorList>
            <person name="Tran Van P."/>
        </authorList>
    </citation>
    <scope>NUCLEOTIDE SEQUENCE</scope>
</reference>
<name>A0A7R9F6T7_9NEOP</name>
<organism evidence="2">
    <name type="scientific">Timema bartmani</name>
    <dbReference type="NCBI Taxonomy" id="61472"/>
    <lineage>
        <taxon>Eukaryota</taxon>
        <taxon>Metazoa</taxon>
        <taxon>Ecdysozoa</taxon>
        <taxon>Arthropoda</taxon>
        <taxon>Hexapoda</taxon>
        <taxon>Insecta</taxon>
        <taxon>Pterygota</taxon>
        <taxon>Neoptera</taxon>
        <taxon>Polyneoptera</taxon>
        <taxon>Phasmatodea</taxon>
        <taxon>Timematodea</taxon>
        <taxon>Timematoidea</taxon>
        <taxon>Timematidae</taxon>
        <taxon>Timema</taxon>
    </lineage>
</organism>